<evidence type="ECO:0000256" key="2">
    <source>
        <dbReference type="ARBA" id="ARBA00023235"/>
    </source>
</evidence>
<dbReference type="InterPro" id="IPR015942">
    <property type="entry name" value="Asp/Glu/hydantoin_racemase"/>
</dbReference>
<dbReference type="EMBL" id="JBHSZP010000013">
    <property type="protein sequence ID" value="MFC7089027.1"/>
    <property type="molecule type" value="Genomic_DNA"/>
</dbReference>
<dbReference type="InterPro" id="IPR004380">
    <property type="entry name" value="Asp_race"/>
</dbReference>
<proteinExistence type="inferred from homology"/>
<keyword evidence="4" id="KW-1185">Reference proteome</keyword>
<organism evidence="3 4">
    <name type="scientific">Halomonas salifodinae</name>
    <dbReference type="NCBI Taxonomy" id="438745"/>
    <lineage>
        <taxon>Bacteria</taxon>
        <taxon>Pseudomonadati</taxon>
        <taxon>Pseudomonadota</taxon>
        <taxon>Gammaproteobacteria</taxon>
        <taxon>Oceanospirillales</taxon>
        <taxon>Halomonadaceae</taxon>
        <taxon>Halomonas</taxon>
    </lineage>
</organism>
<accession>A0ABW2ESQ7</accession>
<dbReference type="Proteomes" id="UP001596411">
    <property type="component" value="Unassembled WGS sequence"/>
</dbReference>
<dbReference type="InterPro" id="IPR001920">
    <property type="entry name" value="Asp/Glu_race"/>
</dbReference>
<gene>
    <name evidence="3" type="ORF">ACFQH5_05650</name>
</gene>
<evidence type="ECO:0000313" key="4">
    <source>
        <dbReference type="Proteomes" id="UP001596411"/>
    </source>
</evidence>
<comment type="caution">
    <text evidence="3">The sequence shown here is derived from an EMBL/GenBank/DDBJ whole genome shotgun (WGS) entry which is preliminary data.</text>
</comment>
<comment type="similarity">
    <text evidence="1">Belongs to the aspartate/glutamate racemases family.</text>
</comment>
<name>A0ABW2ESQ7_9GAMM</name>
<dbReference type="Gene3D" id="3.40.50.1860">
    <property type="match status" value="2"/>
</dbReference>
<dbReference type="RefSeq" id="WP_346062656.1">
    <property type="nucleotide sequence ID" value="NZ_BAAADR010000012.1"/>
</dbReference>
<dbReference type="SUPFAM" id="SSF53681">
    <property type="entry name" value="Aspartate/glutamate racemase"/>
    <property type="match status" value="2"/>
</dbReference>
<keyword evidence="2" id="KW-0413">Isomerase</keyword>
<evidence type="ECO:0000256" key="1">
    <source>
        <dbReference type="ARBA" id="ARBA00007847"/>
    </source>
</evidence>
<evidence type="ECO:0000313" key="3">
    <source>
        <dbReference type="EMBL" id="MFC7089027.1"/>
    </source>
</evidence>
<reference evidence="4" key="1">
    <citation type="journal article" date="2019" name="Int. J. Syst. Evol. Microbiol.">
        <title>The Global Catalogue of Microorganisms (GCM) 10K type strain sequencing project: providing services to taxonomists for standard genome sequencing and annotation.</title>
        <authorList>
            <consortium name="The Broad Institute Genomics Platform"/>
            <consortium name="The Broad Institute Genome Sequencing Center for Infectious Disease"/>
            <person name="Wu L."/>
            <person name="Ma J."/>
        </authorList>
    </citation>
    <scope>NUCLEOTIDE SEQUENCE [LARGE SCALE GENOMIC DNA]</scope>
    <source>
        <strain evidence="4">CGMCC 1.13666</strain>
    </source>
</reference>
<sequence length="238" mass="25859">MKTIGLLGGMSWESTASYYRALNEGVKAALGGLHSAKLCLYSVDFATIERLQHEGNWQATAEILCEAARSVEAGGADFLMICTNTMHKVAPEIGASITIPLLHIADATAQRLAADGIRRVGLLGTRFTMEQDFYKGRLAEGFGIEVLVPDAEQRALVHEVIYAELCQGQVVEASRRRYLEIIAALHERGAEAVILGCTEIALLVQQAHTPVPLYDTTAIHAEEAVKWALQVPPNAYQS</sequence>
<dbReference type="PANTHER" id="PTHR21198:SF7">
    <property type="entry name" value="ASPARTATE-GLUTAMATE RACEMASE FAMILY"/>
    <property type="match status" value="1"/>
</dbReference>
<dbReference type="NCBIfam" id="TIGR00035">
    <property type="entry name" value="asp_race"/>
    <property type="match status" value="1"/>
</dbReference>
<protein>
    <submittedName>
        <fullName evidence="3">Aspartate/glutamate racemase family protein</fullName>
    </submittedName>
</protein>
<dbReference type="PANTHER" id="PTHR21198">
    <property type="entry name" value="GLUTAMATE RACEMASE"/>
    <property type="match status" value="1"/>
</dbReference>
<dbReference type="Pfam" id="PF01177">
    <property type="entry name" value="Asp_Glu_race"/>
    <property type="match status" value="1"/>
</dbReference>